<keyword evidence="6" id="KW-0800">Toxin</keyword>
<keyword evidence="3" id="KW-0268">Exocytosis</keyword>
<keyword evidence="5" id="KW-1052">Target cell membrane</keyword>
<keyword evidence="13" id="KW-1185">Reference proteome</keyword>
<feature type="coiled-coil region" evidence="10">
    <location>
        <begin position="457"/>
        <end position="484"/>
    </location>
</feature>
<keyword evidence="9" id="KW-1053">Target membrane</keyword>
<evidence type="ECO:0000256" key="9">
    <source>
        <dbReference type="ARBA" id="ARBA00023298"/>
    </source>
</evidence>
<dbReference type="Proteomes" id="UP000827092">
    <property type="component" value="Unassembled WGS sequence"/>
</dbReference>
<dbReference type="GO" id="GO:0005576">
    <property type="term" value="C:extracellular region"/>
    <property type="evidence" value="ECO:0007669"/>
    <property type="project" value="UniProtKB-SubCell"/>
</dbReference>
<dbReference type="GO" id="GO:0090729">
    <property type="term" value="F:toxin activity"/>
    <property type="evidence" value="ECO:0007669"/>
    <property type="project" value="UniProtKB-KW"/>
</dbReference>
<evidence type="ECO:0000256" key="10">
    <source>
        <dbReference type="SAM" id="Coils"/>
    </source>
</evidence>
<evidence type="ECO:0000256" key="5">
    <source>
        <dbReference type="ARBA" id="ARBA00022537"/>
    </source>
</evidence>
<evidence type="ECO:0000256" key="2">
    <source>
        <dbReference type="ARBA" id="ARBA00004613"/>
    </source>
</evidence>
<dbReference type="AlphaFoldDB" id="A0AAV6TQ84"/>
<evidence type="ECO:0000256" key="3">
    <source>
        <dbReference type="ARBA" id="ARBA00022483"/>
    </source>
</evidence>
<evidence type="ECO:0000256" key="1">
    <source>
        <dbReference type="ARBA" id="ARBA00004175"/>
    </source>
</evidence>
<evidence type="ECO:0000313" key="12">
    <source>
        <dbReference type="EMBL" id="KAG8174177.1"/>
    </source>
</evidence>
<dbReference type="GO" id="GO:0044218">
    <property type="term" value="C:other organism cell membrane"/>
    <property type="evidence" value="ECO:0007669"/>
    <property type="project" value="UniProtKB-KW"/>
</dbReference>
<keyword evidence="10" id="KW-0175">Coiled coil</keyword>
<feature type="compositionally biased region" description="Low complexity" evidence="11">
    <location>
        <begin position="274"/>
        <end position="284"/>
    </location>
</feature>
<keyword evidence="8" id="KW-0638">Presynaptic neurotoxin</keyword>
<protein>
    <submittedName>
        <fullName evidence="12">Uncharacterized protein</fullName>
    </submittedName>
</protein>
<evidence type="ECO:0000256" key="6">
    <source>
        <dbReference type="ARBA" id="ARBA00022656"/>
    </source>
</evidence>
<comment type="caution">
    <text evidence="12">The sequence shown here is derived from an EMBL/GenBank/DDBJ whole genome shotgun (WGS) entry which is preliminary data.</text>
</comment>
<organism evidence="12 13">
    <name type="scientific">Oedothorax gibbosus</name>
    <dbReference type="NCBI Taxonomy" id="931172"/>
    <lineage>
        <taxon>Eukaryota</taxon>
        <taxon>Metazoa</taxon>
        <taxon>Ecdysozoa</taxon>
        <taxon>Arthropoda</taxon>
        <taxon>Chelicerata</taxon>
        <taxon>Arachnida</taxon>
        <taxon>Araneae</taxon>
        <taxon>Araneomorphae</taxon>
        <taxon>Entelegynae</taxon>
        <taxon>Araneoidea</taxon>
        <taxon>Linyphiidae</taxon>
        <taxon>Erigoninae</taxon>
        <taxon>Oedothorax</taxon>
    </lineage>
</organism>
<proteinExistence type="predicted"/>
<evidence type="ECO:0000313" key="13">
    <source>
        <dbReference type="Proteomes" id="UP000827092"/>
    </source>
</evidence>
<dbReference type="EMBL" id="JAFNEN010001294">
    <property type="protein sequence ID" value="KAG8174177.1"/>
    <property type="molecule type" value="Genomic_DNA"/>
</dbReference>
<name>A0AAV6TQ84_9ARAC</name>
<feature type="compositionally biased region" description="Basic and acidic residues" evidence="11">
    <location>
        <begin position="252"/>
        <end position="266"/>
    </location>
</feature>
<dbReference type="InterPro" id="IPR036770">
    <property type="entry name" value="Ankyrin_rpt-contain_sf"/>
</dbReference>
<keyword evidence="9" id="KW-0472">Membrane</keyword>
<evidence type="ECO:0000256" key="11">
    <source>
        <dbReference type="SAM" id="MobiDB-lite"/>
    </source>
</evidence>
<dbReference type="SUPFAM" id="SSF48403">
    <property type="entry name" value="Ankyrin repeat"/>
    <property type="match status" value="1"/>
</dbReference>
<keyword evidence="4" id="KW-0964">Secreted</keyword>
<reference evidence="12 13" key="1">
    <citation type="journal article" date="2022" name="Nat. Ecol. Evol.">
        <title>A masculinizing supergene underlies an exaggerated male reproductive morph in a spider.</title>
        <authorList>
            <person name="Hendrickx F."/>
            <person name="De Corte Z."/>
            <person name="Sonet G."/>
            <person name="Van Belleghem S.M."/>
            <person name="Kostlbacher S."/>
            <person name="Vangestel C."/>
        </authorList>
    </citation>
    <scope>NUCLEOTIDE SEQUENCE [LARGE SCALE GENOMIC DNA]</scope>
    <source>
        <strain evidence="12">W744_W776</strain>
    </source>
</reference>
<gene>
    <name evidence="12" type="ORF">JTE90_005896</name>
</gene>
<sequence length="493" mass="54574">MINEGAAQDKSNVHRLVQEVVRINLKDENKEKDILEKAIEILNKTKKGGPKTRHQGDKPLSKSNEIHAAIVCHYASQYPDLENQVNVLFGDLHGSHILTYFAKKGNRKLLSKILQNDEVKNSQKAKNKALLQAKNYEIAEILVSHGANIDDLEITNLQNPHILRALLKADKIDQKKKNKYLFDTVFENESKLVELLMKYGADPDARAEAYLERDDDQSPILDKDDTILGAASKLPKISKKIISLLKKEKYRDSDDSQHSSESKDKTSEEEELLELSTPTECSSSQRKKRSANDICWEDADEPDKTKSHLGKVGKISHKLNSGLMIKDIGADIINGNYENVAVNLGLIGGGQVFGKAADKVLAKGVALEADKKLLGNSLKAASPFLKRGTAGFFAYDLINQIREYRDGNKDALSGIISNGIFVGMDAAEAGVEAAEFLEVIEGVSEFTGPIGEAIGASIFLEMEIDHAKKQVEEIEKHVHLTEEEELIPISTNR</sequence>
<feature type="region of interest" description="Disordered" evidence="11">
    <location>
        <begin position="252"/>
        <end position="292"/>
    </location>
</feature>
<dbReference type="Gene3D" id="1.25.40.20">
    <property type="entry name" value="Ankyrin repeat-containing domain"/>
    <property type="match status" value="1"/>
</dbReference>
<evidence type="ECO:0000256" key="7">
    <source>
        <dbReference type="ARBA" id="ARBA00022699"/>
    </source>
</evidence>
<accession>A0AAV6TQ84</accession>
<comment type="subcellular location">
    <subcellularLocation>
        <location evidence="2">Secreted</location>
    </subcellularLocation>
    <subcellularLocation>
        <location evidence="1">Target cell membrane</location>
    </subcellularLocation>
</comment>
<evidence type="ECO:0000256" key="8">
    <source>
        <dbReference type="ARBA" id="ARBA00023028"/>
    </source>
</evidence>
<dbReference type="GO" id="GO:0006887">
    <property type="term" value="P:exocytosis"/>
    <property type="evidence" value="ECO:0007669"/>
    <property type="project" value="UniProtKB-KW"/>
</dbReference>
<evidence type="ECO:0000256" key="4">
    <source>
        <dbReference type="ARBA" id="ARBA00022525"/>
    </source>
</evidence>
<keyword evidence="7" id="KW-0528">Neurotoxin</keyword>
<dbReference type="GO" id="GO:0044231">
    <property type="term" value="C:host cell presynaptic membrane"/>
    <property type="evidence" value="ECO:0007669"/>
    <property type="project" value="UniProtKB-KW"/>
</dbReference>